<evidence type="ECO:0000256" key="3">
    <source>
        <dbReference type="ARBA" id="ARBA00023015"/>
    </source>
</evidence>
<dbReference type="InterPro" id="IPR036388">
    <property type="entry name" value="WH-like_DNA-bd_sf"/>
</dbReference>
<dbReference type="PROSITE" id="PS51755">
    <property type="entry name" value="OMPR_PHOB"/>
    <property type="match status" value="1"/>
</dbReference>
<evidence type="ECO:0000256" key="2">
    <source>
        <dbReference type="ARBA" id="ARBA00023012"/>
    </source>
</evidence>
<evidence type="ECO:0000256" key="4">
    <source>
        <dbReference type="ARBA" id="ARBA00023125"/>
    </source>
</evidence>
<dbReference type="Proteomes" id="UP001279553">
    <property type="component" value="Unassembled WGS sequence"/>
</dbReference>
<keyword evidence="11" id="KW-1185">Reference proteome</keyword>
<dbReference type="CDD" id="cd00383">
    <property type="entry name" value="trans_reg_C"/>
    <property type="match status" value="1"/>
</dbReference>
<keyword evidence="2" id="KW-0902">Two-component regulatory system</keyword>
<dbReference type="RefSeq" id="WP_319615361.1">
    <property type="nucleotide sequence ID" value="NZ_JAWXYB010000018.1"/>
</dbReference>
<feature type="modified residue" description="4-aspartylphosphate" evidence="6">
    <location>
        <position position="63"/>
    </location>
</feature>
<keyword evidence="3" id="KW-0805">Transcription regulation</keyword>
<dbReference type="Gene3D" id="1.10.10.10">
    <property type="entry name" value="Winged helix-like DNA-binding domain superfamily/Winged helix DNA-binding domain"/>
    <property type="match status" value="1"/>
</dbReference>
<evidence type="ECO:0000259" key="8">
    <source>
        <dbReference type="PROSITE" id="PS50110"/>
    </source>
</evidence>
<dbReference type="Pfam" id="PF00072">
    <property type="entry name" value="Response_reg"/>
    <property type="match status" value="1"/>
</dbReference>
<dbReference type="Pfam" id="PF00486">
    <property type="entry name" value="Trans_reg_C"/>
    <property type="match status" value="1"/>
</dbReference>
<dbReference type="InterPro" id="IPR016032">
    <property type="entry name" value="Sig_transdc_resp-reg_C-effctor"/>
</dbReference>
<dbReference type="SMART" id="SM00862">
    <property type="entry name" value="Trans_reg_C"/>
    <property type="match status" value="1"/>
</dbReference>
<keyword evidence="1 6" id="KW-0597">Phosphoprotein</keyword>
<dbReference type="InterPro" id="IPR039420">
    <property type="entry name" value="WalR-like"/>
</dbReference>
<evidence type="ECO:0000256" key="6">
    <source>
        <dbReference type="PROSITE-ProRule" id="PRU00169"/>
    </source>
</evidence>
<dbReference type="PANTHER" id="PTHR48111:SF67">
    <property type="entry name" value="TRANSCRIPTIONAL REGULATORY PROTEIN TCTD"/>
    <property type="match status" value="1"/>
</dbReference>
<dbReference type="GO" id="GO:0000156">
    <property type="term" value="F:phosphorelay response regulator activity"/>
    <property type="evidence" value="ECO:0007669"/>
    <property type="project" value="TreeGrafter"/>
</dbReference>
<dbReference type="InterPro" id="IPR001867">
    <property type="entry name" value="OmpR/PhoB-type_DNA-bd"/>
</dbReference>
<dbReference type="GO" id="GO:0000976">
    <property type="term" value="F:transcription cis-regulatory region binding"/>
    <property type="evidence" value="ECO:0007669"/>
    <property type="project" value="TreeGrafter"/>
</dbReference>
<accession>A0AAW9DV57</accession>
<dbReference type="SUPFAM" id="SSF52172">
    <property type="entry name" value="CheY-like"/>
    <property type="match status" value="1"/>
</dbReference>
<evidence type="ECO:0000256" key="5">
    <source>
        <dbReference type="ARBA" id="ARBA00023163"/>
    </source>
</evidence>
<comment type="caution">
    <text evidence="10">The sequence shown here is derived from an EMBL/GenBank/DDBJ whole genome shotgun (WGS) entry which is preliminary data.</text>
</comment>
<dbReference type="PANTHER" id="PTHR48111">
    <property type="entry name" value="REGULATOR OF RPOS"/>
    <property type="match status" value="1"/>
</dbReference>
<dbReference type="PROSITE" id="PS50110">
    <property type="entry name" value="RESPONSE_REGULATORY"/>
    <property type="match status" value="1"/>
</dbReference>
<sequence>MPGVDHCRNAPAMRVLLIEDDVLIGDGLVAALKAAGMAVDWVRDGLAAQEALRDTGYAIALLDLGLPGMDGMAVLRATRRHGVETPVLILTARDAVESRVAGLDLGADDYLVKPFEVPELLARMRALLRRRAGRATPMLTTSEAALDTGTHELSHSGRTETLPAREYALMQALMERPGHILSRAQIEERIYGWGEEVESNAMEVLIHSIRRKFGKGVILNVRGAGWMVPK</sequence>
<evidence type="ECO:0000256" key="1">
    <source>
        <dbReference type="ARBA" id="ARBA00022553"/>
    </source>
</evidence>
<dbReference type="SUPFAM" id="SSF46894">
    <property type="entry name" value="C-terminal effector domain of the bipartite response regulators"/>
    <property type="match status" value="1"/>
</dbReference>
<feature type="domain" description="Response regulatory" evidence="8">
    <location>
        <begin position="14"/>
        <end position="128"/>
    </location>
</feature>
<dbReference type="CDD" id="cd17624">
    <property type="entry name" value="REC_OmpR_PmrA-like"/>
    <property type="match status" value="1"/>
</dbReference>
<evidence type="ECO:0000313" key="10">
    <source>
        <dbReference type="EMBL" id="MDX5932506.1"/>
    </source>
</evidence>
<feature type="domain" description="OmpR/PhoB-type" evidence="9">
    <location>
        <begin position="136"/>
        <end position="230"/>
    </location>
</feature>
<dbReference type="AlphaFoldDB" id="A0AAW9DV57"/>
<keyword evidence="4 7" id="KW-0238">DNA-binding</keyword>
<dbReference type="FunFam" id="3.40.50.2300:FF:000002">
    <property type="entry name" value="DNA-binding response regulator PhoP"/>
    <property type="match status" value="1"/>
</dbReference>
<evidence type="ECO:0000313" key="11">
    <source>
        <dbReference type="Proteomes" id="UP001279553"/>
    </source>
</evidence>
<proteinExistence type="predicted"/>
<dbReference type="InterPro" id="IPR011006">
    <property type="entry name" value="CheY-like_superfamily"/>
</dbReference>
<dbReference type="InterPro" id="IPR001789">
    <property type="entry name" value="Sig_transdc_resp-reg_receiver"/>
</dbReference>
<organism evidence="10 11">
    <name type="scientific">Acidiphilium acidophilum</name>
    <name type="common">Thiobacillus acidophilus</name>
    <dbReference type="NCBI Taxonomy" id="76588"/>
    <lineage>
        <taxon>Bacteria</taxon>
        <taxon>Pseudomonadati</taxon>
        <taxon>Pseudomonadota</taxon>
        <taxon>Alphaproteobacteria</taxon>
        <taxon>Acetobacterales</taxon>
        <taxon>Acidocellaceae</taxon>
        <taxon>Acidiphilium</taxon>
    </lineage>
</organism>
<dbReference type="Gene3D" id="6.10.250.690">
    <property type="match status" value="1"/>
</dbReference>
<evidence type="ECO:0000259" key="9">
    <source>
        <dbReference type="PROSITE" id="PS51755"/>
    </source>
</evidence>
<dbReference type="GO" id="GO:0032993">
    <property type="term" value="C:protein-DNA complex"/>
    <property type="evidence" value="ECO:0007669"/>
    <property type="project" value="TreeGrafter"/>
</dbReference>
<dbReference type="GO" id="GO:0005829">
    <property type="term" value="C:cytosol"/>
    <property type="evidence" value="ECO:0007669"/>
    <property type="project" value="TreeGrafter"/>
</dbReference>
<keyword evidence="5" id="KW-0804">Transcription</keyword>
<gene>
    <name evidence="10" type="ORF">SIL87_17245</name>
</gene>
<protein>
    <submittedName>
        <fullName evidence="10">Response regulator</fullName>
    </submittedName>
</protein>
<dbReference type="EMBL" id="JAWXYB010000018">
    <property type="protein sequence ID" value="MDX5932506.1"/>
    <property type="molecule type" value="Genomic_DNA"/>
</dbReference>
<dbReference type="Gene3D" id="3.40.50.2300">
    <property type="match status" value="1"/>
</dbReference>
<feature type="DNA-binding region" description="OmpR/PhoB-type" evidence="7">
    <location>
        <begin position="136"/>
        <end position="230"/>
    </location>
</feature>
<reference evidence="10 11" key="1">
    <citation type="submission" date="2023-11" db="EMBL/GenBank/DDBJ databases">
        <title>MicrobeMod: A computational toolkit for identifying prokaryotic methylation and restriction-modification with nanopore sequencing.</title>
        <authorList>
            <person name="Crits-Christoph A."/>
            <person name="Kang S.C."/>
            <person name="Lee H."/>
            <person name="Ostrov N."/>
        </authorList>
    </citation>
    <scope>NUCLEOTIDE SEQUENCE [LARGE SCALE GENOMIC DNA]</scope>
    <source>
        <strain evidence="10 11">DSMZ 700</strain>
    </source>
</reference>
<name>A0AAW9DV57_ACIAO</name>
<evidence type="ECO:0000256" key="7">
    <source>
        <dbReference type="PROSITE-ProRule" id="PRU01091"/>
    </source>
</evidence>
<dbReference type="SMART" id="SM00448">
    <property type="entry name" value="REC"/>
    <property type="match status" value="1"/>
</dbReference>
<dbReference type="GO" id="GO:0006355">
    <property type="term" value="P:regulation of DNA-templated transcription"/>
    <property type="evidence" value="ECO:0007669"/>
    <property type="project" value="InterPro"/>
</dbReference>